<dbReference type="InterPro" id="IPR046357">
    <property type="entry name" value="PPIase_dom_sf"/>
</dbReference>
<dbReference type="PANTHER" id="PTHR43405">
    <property type="entry name" value="GLYCOSYL HYDROLASE DIGH"/>
    <property type="match status" value="1"/>
</dbReference>
<proteinExistence type="predicted"/>
<evidence type="ECO:0000313" key="6">
    <source>
        <dbReference type="Proteomes" id="UP001154240"/>
    </source>
</evidence>
<dbReference type="InterPro" id="IPR017853">
    <property type="entry name" value="GH"/>
</dbReference>
<keyword evidence="6" id="KW-1185">Reference proteome</keyword>
<feature type="region of interest" description="Disordered" evidence="2">
    <location>
        <begin position="400"/>
        <end position="421"/>
    </location>
</feature>
<dbReference type="SUPFAM" id="SSF51445">
    <property type="entry name" value="(Trans)glycosidases"/>
    <property type="match status" value="1"/>
</dbReference>
<feature type="region of interest" description="Disordered" evidence="2">
    <location>
        <begin position="124"/>
        <end position="144"/>
    </location>
</feature>
<feature type="signal peptide" evidence="3">
    <location>
        <begin position="1"/>
        <end position="27"/>
    </location>
</feature>
<name>A0A9X4MGM3_9BACT</name>
<dbReference type="Pfam" id="PF02638">
    <property type="entry name" value="GHL10"/>
    <property type="match status" value="1"/>
</dbReference>
<dbReference type="PROSITE" id="PS51257">
    <property type="entry name" value="PROKAR_LIPOPROTEIN"/>
    <property type="match status" value="1"/>
</dbReference>
<reference evidence="5" key="2">
    <citation type="submission" date="2022-10" db="EMBL/GenBank/DDBJ databases">
        <authorList>
            <person name="Aronson H.S."/>
        </authorList>
    </citation>
    <scope>NUCLEOTIDE SEQUENCE</scope>
    <source>
        <strain evidence="5">RS19-109</strain>
    </source>
</reference>
<evidence type="ECO:0000256" key="3">
    <source>
        <dbReference type="SAM" id="SignalP"/>
    </source>
</evidence>
<feature type="domain" description="Glycosyl hydrolase-like 10" evidence="4">
    <location>
        <begin position="36"/>
        <end position="350"/>
    </location>
</feature>
<organism evidence="5 6">
    <name type="scientific">Thiovibrio frasassiensis</name>
    <dbReference type="NCBI Taxonomy" id="2984131"/>
    <lineage>
        <taxon>Bacteria</taxon>
        <taxon>Pseudomonadati</taxon>
        <taxon>Thermodesulfobacteriota</taxon>
        <taxon>Desulfobulbia</taxon>
        <taxon>Desulfobulbales</taxon>
        <taxon>Thiovibrionaceae</taxon>
        <taxon>Thiovibrio</taxon>
    </lineage>
</organism>
<keyword evidence="1 3" id="KW-0732">Signal</keyword>
<dbReference type="InterPro" id="IPR003790">
    <property type="entry name" value="GHL10"/>
</dbReference>
<dbReference type="InterPro" id="IPR052177">
    <property type="entry name" value="Divisome_Glycosyl_Hydrolase"/>
</dbReference>
<gene>
    <name evidence="5" type="ORF">OLX77_08850</name>
</gene>
<dbReference type="GO" id="GO:0003755">
    <property type="term" value="F:peptidyl-prolyl cis-trans isomerase activity"/>
    <property type="evidence" value="ECO:0007669"/>
    <property type="project" value="InterPro"/>
</dbReference>
<accession>A0A9X4MGM3</accession>
<comment type="caution">
    <text evidence="5">The sequence shown here is derived from an EMBL/GenBank/DDBJ whole genome shotgun (WGS) entry which is preliminary data.</text>
</comment>
<dbReference type="Proteomes" id="UP001154240">
    <property type="component" value="Unassembled WGS sequence"/>
</dbReference>
<dbReference type="AlphaFoldDB" id="A0A9X4MGM3"/>
<feature type="chain" id="PRO_5040905633" evidence="3">
    <location>
        <begin position="28"/>
        <end position="613"/>
    </location>
</feature>
<evidence type="ECO:0000256" key="2">
    <source>
        <dbReference type="SAM" id="MobiDB-lite"/>
    </source>
</evidence>
<protein>
    <submittedName>
        <fullName evidence="5">Family 10 glycosylhydrolase</fullName>
    </submittedName>
</protein>
<dbReference type="SUPFAM" id="SSF54534">
    <property type="entry name" value="FKBP-like"/>
    <property type="match status" value="1"/>
</dbReference>
<dbReference type="EMBL" id="JAPHEH010000001">
    <property type="protein sequence ID" value="MDG4476262.1"/>
    <property type="molecule type" value="Genomic_DNA"/>
</dbReference>
<evidence type="ECO:0000259" key="4">
    <source>
        <dbReference type="Pfam" id="PF02638"/>
    </source>
</evidence>
<dbReference type="RefSeq" id="WP_307633232.1">
    <property type="nucleotide sequence ID" value="NZ_JAPHEH010000001.1"/>
</dbReference>
<dbReference type="Gene3D" id="3.10.50.40">
    <property type="match status" value="1"/>
</dbReference>
<feature type="compositionally biased region" description="Basic and acidic residues" evidence="2">
    <location>
        <begin position="404"/>
        <end position="414"/>
    </location>
</feature>
<reference evidence="5" key="1">
    <citation type="journal article" date="2022" name="bioRxiv">
        <title>Thiovibrio frasassiensisgen. nov., sp. nov., an autotrophic, elemental sulfur disproportionating bacterium isolated from sulfidic karst sediment, and proposal of Thiovibrionaceae fam. nov.</title>
        <authorList>
            <person name="Aronson H."/>
            <person name="Thomas C."/>
            <person name="Bhattacharyya M."/>
            <person name="Eckstein S."/>
            <person name="Jensen S."/>
            <person name="Barco R."/>
            <person name="Macalady J."/>
            <person name="Amend J."/>
        </authorList>
    </citation>
    <scope>NUCLEOTIDE SEQUENCE</scope>
    <source>
        <strain evidence="5">RS19-109</strain>
    </source>
</reference>
<evidence type="ECO:0000313" key="5">
    <source>
        <dbReference type="EMBL" id="MDG4476262.1"/>
    </source>
</evidence>
<evidence type="ECO:0000256" key="1">
    <source>
        <dbReference type="ARBA" id="ARBA00022729"/>
    </source>
</evidence>
<dbReference type="Gene3D" id="3.20.20.80">
    <property type="entry name" value="Glycosidases"/>
    <property type="match status" value="1"/>
</dbReference>
<dbReference type="PANTHER" id="PTHR43405:SF1">
    <property type="entry name" value="GLYCOSYL HYDROLASE DIGH"/>
    <property type="match status" value="1"/>
</dbReference>
<sequence>MPSRKPFCFPRALLPSLALLLLVAACAPRLQTSAWVTRFDLDTPEKAASVCSEAKQAGFDQLLVQVRGRGDAMYQSEIAPRAENLAQAPADFDPLGQLLGDCAPLPLHAWLNTYYLWGDTTPPDSAEHPGHPSQPWILTDNTGRPVSSYSEQEKRLGWIEGSYADPASAEYRALFIQAVKELLTRYPVAGIHLDFIRYPGAGYGKSDALADKFARVWGVDPRLLPEHLNTESINAWLAGTQPPADRILTMAALFWNEFRAGQVTQLLREVRHALDQHGDTTISLSAAVFPEPSGAYLENGQEWQAWAGEGLVDALYPMAYFGESDRVANQLREITLNTPRPPKVALWAGLGALSKGKEGLGDEARIAGEYGYDGVALFSLGHILKKSTAAPWVESVRAPRRNTARAEHDREKPLRTAPPTFAPPNLQSLQAIVRKGLGGAGPPRDLEAKLALRLEEYAQAREQAIPQTLKLLKTWAITLPENLDLGGIFRYASPLDSPARRQEQEKLCEKGCQRLLAGEELATVAREISQDSSKSMGGLLAPRFLDPLNPQDRELARLPPHSVSRVMRVANGFWCYRVQGSTPGRKIPFCEAPWEAKRILFRRALSERMGAGE</sequence>